<gene>
    <name evidence="1" type="ORF">AC579_385</name>
</gene>
<protein>
    <submittedName>
        <fullName evidence="1">Uncharacterized protein</fullName>
    </submittedName>
</protein>
<organism evidence="1 2">
    <name type="scientific">Pseudocercospora musae</name>
    <dbReference type="NCBI Taxonomy" id="113226"/>
    <lineage>
        <taxon>Eukaryota</taxon>
        <taxon>Fungi</taxon>
        <taxon>Dikarya</taxon>
        <taxon>Ascomycota</taxon>
        <taxon>Pezizomycotina</taxon>
        <taxon>Dothideomycetes</taxon>
        <taxon>Dothideomycetidae</taxon>
        <taxon>Mycosphaerellales</taxon>
        <taxon>Mycosphaerellaceae</taxon>
        <taxon>Pseudocercospora</taxon>
    </lineage>
</organism>
<name>A0A139ID36_9PEZI</name>
<evidence type="ECO:0000313" key="2">
    <source>
        <dbReference type="Proteomes" id="UP000073492"/>
    </source>
</evidence>
<reference evidence="1 2" key="1">
    <citation type="submission" date="2015-07" db="EMBL/GenBank/DDBJ databases">
        <title>Comparative genomics of the Sigatoka disease complex on banana suggests a link between parallel evolutionary changes in Pseudocercospora fijiensis and Pseudocercospora eumusae and increased virulence on the banana host.</title>
        <authorList>
            <person name="Chang T.-C."/>
            <person name="Salvucci A."/>
            <person name="Crous P.W."/>
            <person name="Stergiopoulos I."/>
        </authorList>
    </citation>
    <scope>NUCLEOTIDE SEQUENCE [LARGE SCALE GENOMIC DNA]</scope>
    <source>
        <strain evidence="1 2">CBS 116634</strain>
    </source>
</reference>
<comment type="caution">
    <text evidence="1">The sequence shown here is derived from an EMBL/GenBank/DDBJ whole genome shotgun (WGS) entry which is preliminary data.</text>
</comment>
<evidence type="ECO:0000313" key="1">
    <source>
        <dbReference type="EMBL" id="KXT12611.1"/>
    </source>
</evidence>
<dbReference type="EMBL" id="LFZO01000146">
    <property type="protein sequence ID" value="KXT12611.1"/>
    <property type="molecule type" value="Genomic_DNA"/>
</dbReference>
<sequence length="128" mass="13715">MSIVRAGSFKANPVIGQARCRQAVSTVDESVRKGVRRESPDQDCNFSRNVSINTLPPINVDTTSNRGPVRTSTTLGSAASLGKLAARTHPATWGCLALGSLSVTRTAATVDIGSPRIPMWSDEERNEY</sequence>
<proteinExistence type="predicted"/>
<accession>A0A139ID36</accession>
<dbReference type="Proteomes" id="UP000073492">
    <property type="component" value="Unassembled WGS sequence"/>
</dbReference>
<keyword evidence="2" id="KW-1185">Reference proteome</keyword>
<dbReference type="AlphaFoldDB" id="A0A139ID36"/>